<keyword evidence="3" id="KW-0064">Aspartyl protease</keyword>
<dbReference type="InterPro" id="IPR013103">
    <property type="entry name" value="RVT_2"/>
</dbReference>
<keyword evidence="2" id="KW-0479">Metal-binding</keyword>
<dbReference type="Gene3D" id="4.10.60.10">
    <property type="entry name" value="Zinc finger, CCHC-type"/>
    <property type="match status" value="1"/>
</dbReference>
<dbReference type="EMBL" id="JAUESC010000381">
    <property type="protein sequence ID" value="KAK0589702.1"/>
    <property type="molecule type" value="Genomic_DNA"/>
</dbReference>
<keyword evidence="1" id="KW-0645">Protease</keyword>
<organism evidence="9 10">
    <name type="scientific">Acer saccharum</name>
    <name type="common">Sugar maple</name>
    <dbReference type="NCBI Taxonomy" id="4024"/>
    <lineage>
        <taxon>Eukaryota</taxon>
        <taxon>Viridiplantae</taxon>
        <taxon>Streptophyta</taxon>
        <taxon>Embryophyta</taxon>
        <taxon>Tracheophyta</taxon>
        <taxon>Spermatophyta</taxon>
        <taxon>Magnoliopsida</taxon>
        <taxon>eudicotyledons</taxon>
        <taxon>Gunneridae</taxon>
        <taxon>Pentapetalae</taxon>
        <taxon>rosids</taxon>
        <taxon>malvids</taxon>
        <taxon>Sapindales</taxon>
        <taxon>Sapindaceae</taxon>
        <taxon>Hippocastanoideae</taxon>
        <taxon>Acereae</taxon>
        <taxon>Acer</taxon>
    </lineage>
</organism>
<dbReference type="Proteomes" id="UP001168877">
    <property type="component" value="Unassembled WGS sequence"/>
</dbReference>
<dbReference type="InterPro" id="IPR043502">
    <property type="entry name" value="DNA/RNA_pol_sf"/>
</dbReference>
<dbReference type="GO" id="GO:0003676">
    <property type="term" value="F:nucleic acid binding"/>
    <property type="evidence" value="ECO:0007669"/>
    <property type="project" value="InterPro"/>
</dbReference>
<dbReference type="SUPFAM" id="SSF56672">
    <property type="entry name" value="DNA/RNA polymerases"/>
    <property type="match status" value="1"/>
</dbReference>
<keyword evidence="4" id="KW-0378">Hydrolase</keyword>
<dbReference type="Gene3D" id="3.30.420.10">
    <property type="entry name" value="Ribonuclease H-like superfamily/Ribonuclease H"/>
    <property type="match status" value="1"/>
</dbReference>
<reference evidence="9" key="2">
    <citation type="submission" date="2023-06" db="EMBL/GenBank/DDBJ databases">
        <authorList>
            <person name="Swenson N.G."/>
            <person name="Wegrzyn J.L."/>
            <person name="Mcevoy S.L."/>
        </authorList>
    </citation>
    <scope>NUCLEOTIDE SEQUENCE</scope>
    <source>
        <strain evidence="9">NS2018</strain>
        <tissue evidence="9">Leaf</tissue>
    </source>
</reference>
<dbReference type="InterPro" id="IPR001584">
    <property type="entry name" value="Integrase_cat-core"/>
</dbReference>
<feature type="domain" description="Integrase catalytic" evidence="8">
    <location>
        <begin position="368"/>
        <end position="533"/>
    </location>
</feature>
<dbReference type="AlphaFoldDB" id="A0AA39S8X3"/>
<evidence type="ECO:0000259" key="8">
    <source>
        <dbReference type="PROSITE" id="PS50994"/>
    </source>
</evidence>
<dbReference type="PANTHER" id="PTHR42648">
    <property type="entry name" value="TRANSPOSASE, PUTATIVE-RELATED"/>
    <property type="match status" value="1"/>
</dbReference>
<accession>A0AA39S8X3</accession>
<feature type="region of interest" description="Disordered" evidence="6">
    <location>
        <begin position="642"/>
        <end position="665"/>
    </location>
</feature>
<dbReference type="Pfam" id="PF00098">
    <property type="entry name" value="zf-CCHC"/>
    <property type="match status" value="1"/>
</dbReference>
<evidence type="ECO:0000256" key="2">
    <source>
        <dbReference type="ARBA" id="ARBA00022723"/>
    </source>
</evidence>
<evidence type="ECO:0000259" key="7">
    <source>
        <dbReference type="PROSITE" id="PS50158"/>
    </source>
</evidence>
<evidence type="ECO:0008006" key="11">
    <source>
        <dbReference type="Google" id="ProtNLM"/>
    </source>
</evidence>
<dbReference type="PANTHER" id="PTHR42648:SF27">
    <property type="entry name" value="RNA-DIRECTED DNA POLYMERASE"/>
    <property type="match status" value="1"/>
</dbReference>
<name>A0AA39S8X3_ACESA</name>
<dbReference type="InterPro" id="IPR054722">
    <property type="entry name" value="PolX-like_BBD"/>
</dbReference>
<feature type="compositionally biased region" description="Low complexity" evidence="6">
    <location>
        <begin position="87"/>
        <end position="97"/>
    </location>
</feature>
<dbReference type="SUPFAM" id="SSF57756">
    <property type="entry name" value="Retrovirus zinc finger-like domains"/>
    <property type="match status" value="1"/>
</dbReference>
<keyword evidence="10" id="KW-1185">Reference proteome</keyword>
<evidence type="ECO:0000256" key="1">
    <source>
        <dbReference type="ARBA" id="ARBA00022670"/>
    </source>
</evidence>
<evidence type="ECO:0000313" key="9">
    <source>
        <dbReference type="EMBL" id="KAK0589702.1"/>
    </source>
</evidence>
<protein>
    <recommendedName>
        <fullName evidence="11">Polyprotein</fullName>
    </recommendedName>
</protein>
<dbReference type="SMART" id="SM00343">
    <property type="entry name" value="ZnF_C2HC"/>
    <property type="match status" value="1"/>
</dbReference>
<dbReference type="Pfam" id="PF25597">
    <property type="entry name" value="SH3_retrovirus"/>
    <property type="match status" value="1"/>
</dbReference>
<dbReference type="SUPFAM" id="SSF53098">
    <property type="entry name" value="Ribonuclease H-like"/>
    <property type="match status" value="1"/>
</dbReference>
<dbReference type="Pfam" id="PF07727">
    <property type="entry name" value="RVT_2"/>
    <property type="match status" value="1"/>
</dbReference>
<evidence type="ECO:0000256" key="4">
    <source>
        <dbReference type="ARBA" id="ARBA00022801"/>
    </source>
</evidence>
<evidence type="ECO:0000313" key="10">
    <source>
        <dbReference type="Proteomes" id="UP001168877"/>
    </source>
</evidence>
<dbReference type="InterPro" id="IPR001878">
    <property type="entry name" value="Znf_CCHC"/>
</dbReference>
<feature type="compositionally biased region" description="Basic residues" evidence="6">
    <location>
        <begin position="76"/>
        <end position="86"/>
    </location>
</feature>
<dbReference type="InterPro" id="IPR036397">
    <property type="entry name" value="RNaseH_sf"/>
</dbReference>
<feature type="domain" description="CCHC-type" evidence="7">
    <location>
        <begin position="131"/>
        <end position="147"/>
    </location>
</feature>
<evidence type="ECO:0000256" key="6">
    <source>
        <dbReference type="SAM" id="MobiDB-lite"/>
    </source>
</evidence>
<dbReference type="GO" id="GO:0006508">
    <property type="term" value="P:proteolysis"/>
    <property type="evidence" value="ECO:0007669"/>
    <property type="project" value="UniProtKB-KW"/>
</dbReference>
<dbReference type="Pfam" id="PF13976">
    <property type="entry name" value="gag_pre-integrs"/>
    <property type="match status" value="1"/>
</dbReference>
<dbReference type="Pfam" id="PF22936">
    <property type="entry name" value="Pol_BBD"/>
    <property type="match status" value="1"/>
</dbReference>
<dbReference type="InterPro" id="IPR036875">
    <property type="entry name" value="Znf_CCHC_sf"/>
</dbReference>
<dbReference type="GO" id="GO:0004190">
    <property type="term" value="F:aspartic-type endopeptidase activity"/>
    <property type="evidence" value="ECO:0007669"/>
    <property type="project" value="UniProtKB-KW"/>
</dbReference>
<gene>
    <name evidence="9" type="ORF">LWI29_017524</name>
</gene>
<reference evidence="9" key="1">
    <citation type="journal article" date="2022" name="Plant J.">
        <title>Strategies of tolerance reflected in two North American maple genomes.</title>
        <authorList>
            <person name="McEvoy S.L."/>
            <person name="Sezen U.U."/>
            <person name="Trouern-Trend A."/>
            <person name="McMahon S.M."/>
            <person name="Schaberg P.G."/>
            <person name="Yang J."/>
            <person name="Wegrzyn J.L."/>
            <person name="Swenson N.G."/>
        </authorList>
    </citation>
    <scope>NUCLEOTIDE SEQUENCE</scope>
    <source>
        <strain evidence="9">NS2018</strain>
    </source>
</reference>
<sequence>MIRELKSAGHTLTDEQQIQAVIRSLPNSWENMKINMTHNDNIKTFDDISRHVELEDERLEAAKASGQLYMAESSKRKTKGFKRKGKNGNFQKGNSQKGKWKGPTENFKKSETKFQKRGKSAGFKKDKAKLKCYNCGKQGHFARECTEPKKVRPNSMTDNYVLVSSSVLLTESRPLWTVDSGATDHVARDRAAFVEYRRISQGTRWIYVGNNSRVEVKGIGTCKLMMHGGQVLYLHDVLYAPGIRRNLVSVIVLLGLGYELNFYGVCMDIVLNSVCVGTGYLLNGFIVLNTELDGFNCSDGCFSLIASANNINVDVNTWHARLGHIGQDRMNRLAREGLLGSFNKIELPVCKNCLAGKTTRKPFGKGTRAENPLQLIHSDICGPMSVKARHGASYFITFIDDFSRFGHVYLISHKSEALDCFKLYLNLVENQLDKRVKALRTDRGREYLSDQFKELCDEKGINRQLTIPRTPQQNGVAERRNRTLLEMVRSMMAQASLPVQYWGDALLTATYVLNRVPSKSVSSTPYELWTGRKPNLTFLRPWGCAGYVHDPSNKYGKLGARGKKCIFIRYSEHSKGYVLIGENSDGSVTEIESRDVNFLENEFPKRGEVDKDIRFYELDNLIEDSNLNTPLDVNVDLSRTSVPSGSEAPLEVNIDLPGTSVPSGSNDVVETTLLDLPSRRSNRGNVPRRRFEIEGEAFMVASHDADEPKNVNEALKSPDKEHWIKAMKEEMDSMKSNHVWDLVDLPPGRKAIGNKWVLRIKRKADGTVERHKARLVAKGYTQQEGIDYEETFSPVVRFASIRLILAIVAHMDLELHQMDVKTAFLNGELDEEIYMEQPVNFVSKGHERKVCKLKRSIYGLKQSSRQWYLRFHRAVVSYGFQMVEEDHCVYIKRDKDKYVLLSLYVDDILLAGNCKEYVLAIKKWLSSNFEMKDMGEAAYILGVKITRNRSKKILALSQETYIRKVLERFNMADCKPMDTPISKGQNLSLDMCPKTPQELDNMKNVPYSSAIGSLMYAMLCTRPDICYAIGFVSRYQSNPGRKHWIAVKRILAYLKGTADYSLCYQGGDLRLIGYTDADWGGDLDERKSTSRYAFLLSKGAISWSSKKQTCIALSTMEAEFVACSAAVQEAVWLKRFLEDLDVSKGMGKPVTVYCYSQAAIAYTKDSKYHSKSKHIETKYNFVRDIISKKEVMIQYISTREMVADPLTKAVTRDVYESHAKSLGLRRL</sequence>
<keyword evidence="5" id="KW-0862">Zinc</keyword>
<dbReference type="GO" id="GO:0015074">
    <property type="term" value="P:DNA integration"/>
    <property type="evidence" value="ECO:0007669"/>
    <property type="project" value="InterPro"/>
</dbReference>
<comment type="caution">
    <text evidence="9">The sequence shown here is derived from an EMBL/GenBank/DDBJ whole genome shotgun (WGS) entry which is preliminary data.</text>
</comment>
<dbReference type="InterPro" id="IPR057670">
    <property type="entry name" value="SH3_retrovirus"/>
</dbReference>
<dbReference type="InterPro" id="IPR025724">
    <property type="entry name" value="GAG-pre-integrase_dom"/>
</dbReference>
<dbReference type="InterPro" id="IPR012337">
    <property type="entry name" value="RNaseH-like_sf"/>
</dbReference>
<dbReference type="Pfam" id="PF00665">
    <property type="entry name" value="rve"/>
    <property type="match status" value="1"/>
</dbReference>
<evidence type="ECO:0000256" key="5">
    <source>
        <dbReference type="PROSITE-ProRule" id="PRU00047"/>
    </source>
</evidence>
<proteinExistence type="predicted"/>
<keyword evidence="5" id="KW-0863">Zinc-finger</keyword>
<dbReference type="CDD" id="cd09272">
    <property type="entry name" value="RNase_HI_RT_Ty1"/>
    <property type="match status" value="1"/>
</dbReference>
<dbReference type="GO" id="GO:0008270">
    <property type="term" value="F:zinc ion binding"/>
    <property type="evidence" value="ECO:0007669"/>
    <property type="project" value="UniProtKB-KW"/>
</dbReference>
<feature type="region of interest" description="Disordered" evidence="6">
    <location>
        <begin position="71"/>
        <end position="106"/>
    </location>
</feature>
<dbReference type="InterPro" id="IPR039537">
    <property type="entry name" value="Retrotran_Ty1/copia-like"/>
</dbReference>
<dbReference type="PROSITE" id="PS50158">
    <property type="entry name" value="ZF_CCHC"/>
    <property type="match status" value="1"/>
</dbReference>
<dbReference type="PROSITE" id="PS50994">
    <property type="entry name" value="INTEGRASE"/>
    <property type="match status" value="1"/>
</dbReference>
<evidence type="ECO:0000256" key="3">
    <source>
        <dbReference type="ARBA" id="ARBA00022750"/>
    </source>
</evidence>